<keyword evidence="2" id="KW-1185">Reference proteome</keyword>
<accession>A0A385D0Y8</accession>
<proteinExistence type="predicted"/>
<dbReference type="GeneID" id="63911585"/>
<dbReference type="Proteomes" id="UP000264051">
    <property type="component" value="Segment"/>
</dbReference>
<dbReference type="RefSeq" id="YP_010050848.1">
    <property type="nucleotide sequence ID" value="NC_054434.1"/>
</dbReference>
<name>A0A385D0Y8_9CAUD</name>
<dbReference type="KEGG" id="vg:63911585"/>
<evidence type="ECO:0000313" key="1">
    <source>
        <dbReference type="EMBL" id="AXQ51895.1"/>
    </source>
</evidence>
<organism evidence="1 2">
    <name type="scientific">Gordonia phage Catfish</name>
    <dbReference type="NCBI Taxonomy" id="2301538"/>
    <lineage>
        <taxon>Viruses</taxon>
        <taxon>Duplodnaviria</taxon>
        <taxon>Heunggongvirae</taxon>
        <taxon>Uroviricota</taxon>
        <taxon>Caudoviricetes</taxon>
        <taxon>Ruthgordonvirinae</taxon>
        <taxon>Catfishvirus</taxon>
        <taxon>Catfishvirus catfish</taxon>
    </lineage>
</organism>
<dbReference type="EMBL" id="MH697580">
    <property type="protein sequence ID" value="AXQ51895.1"/>
    <property type="molecule type" value="Genomic_DNA"/>
</dbReference>
<evidence type="ECO:0000313" key="2">
    <source>
        <dbReference type="Proteomes" id="UP000264051"/>
    </source>
</evidence>
<gene>
    <name evidence="1" type="primary">59</name>
    <name evidence="1" type="ORF">SEA_CATFISH_59</name>
</gene>
<protein>
    <submittedName>
        <fullName evidence="1">Uncharacterized protein</fullName>
    </submittedName>
</protein>
<reference evidence="2" key="1">
    <citation type="submission" date="2018-07" db="EMBL/GenBank/DDBJ databases">
        <authorList>
            <person name="Byford A.D."/>
            <person name="Nguyen L.Q."/>
            <person name="Alvarez I.A."/>
            <person name="Bhandari M."/>
            <person name="Desselle J.R."/>
            <person name="Duong Q.-N.N."/>
            <person name="Dupree A.F."/>
            <person name="Feroben K.E."/>
            <person name="Garrison M.E."/>
            <person name="Higginbotham J.L."/>
            <person name="Hunter C.W."/>
            <person name="Knight B.A."/>
            <person name="Lee J.A."/>
            <person name="Lewis I.C."/>
            <person name="Long E.L."/>
            <person name="Rimal A."/>
            <person name="Sinnasone S."/>
            <person name="Tandukar J."/>
            <person name="Willis C.E."/>
            <person name="Nguyen A.V."/>
            <person name="Hancock A.M."/>
            <person name="Dicus A.P."/>
            <person name="Gallien G.E."/>
            <person name="Weidemeier A.M.D."/>
            <person name="Gissendanner C.R."/>
            <person name="Findley A.M."/>
            <person name="Bollivar D.W."/>
            <person name="Garlena R.A."/>
            <person name="Russell D.A."/>
            <person name="Pope W.H."/>
            <person name="Jacobs-Sera D."/>
            <person name="Hatfull G.F."/>
        </authorList>
    </citation>
    <scope>NUCLEOTIDE SEQUENCE [LARGE SCALE GENOMIC DNA]</scope>
</reference>
<sequence>MKTRTTEVFEVKAGNMSPIEVDSREQLARFLEAARELGDVTVRRSEITVTQTDWEAVNVDEYSPGGD</sequence>